<reference evidence="9 10" key="1">
    <citation type="journal article" date="2012" name="New Phytol.">
        <title>Insight into trade-off between wood decay and parasitism from the genome of a fungal forest pathogen.</title>
        <authorList>
            <person name="Olson A."/>
            <person name="Aerts A."/>
            <person name="Asiegbu F."/>
            <person name="Belbahri L."/>
            <person name="Bouzid O."/>
            <person name="Broberg A."/>
            <person name="Canback B."/>
            <person name="Coutinho P.M."/>
            <person name="Cullen D."/>
            <person name="Dalman K."/>
            <person name="Deflorio G."/>
            <person name="van Diepen L.T."/>
            <person name="Dunand C."/>
            <person name="Duplessis S."/>
            <person name="Durling M."/>
            <person name="Gonthier P."/>
            <person name="Grimwood J."/>
            <person name="Fossdal C.G."/>
            <person name="Hansson D."/>
            <person name="Henrissat B."/>
            <person name="Hietala A."/>
            <person name="Himmelstrand K."/>
            <person name="Hoffmeister D."/>
            <person name="Hogberg N."/>
            <person name="James T.Y."/>
            <person name="Karlsson M."/>
            <person name="Kohler A."/>
            <person name="Kues U."/>
            <person name="Lee Y.H."/>
            <person name="Lin Y.C."/>
            <person name="Lind M."/>
            <person name="Lindquist E."/>
            <person name="Lombard V."/>
            <person name="Lucas S."/>
            <person name="Lunden K."/>
            <person name="Morin E."/>
            <person name="Murat C."/>
            <person name="Park J."/>
            <person name="Raffaello T."/>
            <person name="Rouze P."/>
            <person name="Salamov A."/>
            <person name="Schmutz J."/>
            <person name="Solheim H."/>
            <person name="Stahlberg J."/>
            <person name="Velez H."/>
            <person name="de Vries R.P."/>
            <person name="Wiebenga A."/>
            <person name="Woodward S."/>
            <person name="Yakovlev I."/>
            <person name="Garbelotto M."/>
            <person name="Martin F."/>
            <person name="Grigoriev I.V."/>
            <person name="Stenlid J."/>
        </authorList>
    </citation>
    <scope>NUCLEOTIDE SEQUENCE [LARGE SCALE GENOMIC DNA]</scope>
    <source>
        <strain evidence="9 10">TC 32-1</strain>
    </source>
</reference>
<dbReference type="HOGENOM" id="CLU_063518_1_0_1"/>
<name>W4KGD8_HETIT</name>
<evidence type="ECO:0000256" key="3">
    <source>
        <dbReference type="ARBA" id="ARBA00022692"/>
    </source>
</evidence>
<evidence type="ECO:0000256" key="6">
    <source>
        <dbReference type="ARBA" id="ARBA00023128"/>
    </source>
</evidence>
<keyword evidence="4" id="KW-1133">Transmembrane helix</keyword>
<keyword evidence="3" id="KW-0812">Transmembrane</keyword>
<evidence type="ECO:0008006" key="11">
    <source>
        <dbReference type="Google" id="ProtNLM"/>
    </source>
</evidence>
<sequence>MILRQLPRLCRRIATDSHHSPSTAISVVTPAPHRDAHTNHPNISDPPSPASLSISASLHPLDPTIPHSASSPPNLLVPPEPPLVHSGNGLTSAYHSPPFDTHRFFAALEQTFPTPTARSLMRATRALLVDRIGRVKREGLMHQDLDNQAYLFRAALSEMRTEMTMRTRSESATISTQCAALRREADALDAKMKEDLTTLKHEIQMDVDSRKNEARNESKRQDIAIEEVLNKSLVTLYDLRSDMEEVKWDNMRKSVAALSAFLVVIVLSMELRPRPKPAPPPMQSVPHVVPQPHFEGLDKMDSIT</sequence>
<comment type="subcellular location">
    <subcellularLocation>
        <location evidence="2">Membrane</location>
    </subcellularLocation>
    <subcellularLocation>
        <location evidence="1">Mitochondrion</location>
    </subcellularLocation>
</comment>
<dbReference type="Pfam" id="PF07798">
    <property type="entry name" value="CCDC90-like"/>
    <property type="match status" value="1"/>
</dbReference>
<dbReference type="InParanoid" id="W4KGD8"/>
<dbReference type="FunCoup" id="W4KGD8">
    <property type="interactions" value="165"/>
</dbReference>
<feature type="region of interest" description="Disordered" evidence="8">
    <location>
        <begin position="14"/>
        <end position="72"/>
    </location>
</feature>
<feature type="region of interest" description="Disordered" evidence="8">
    <location>
        <begin position="275"/>
        <end position="304"/>
    </location>
</feature>
<evidence type="ECO:0000256" key="8">
    <source>
        <dbReference type="SAM" id="MobiDB-lite"/>
    </source>
</evidence>
<organism evidence="9 10">
    <name type="scientific">Heterobasidion irregulare (strain TC 32-1)</name>
    <dbReference type="NCBI Taxonomy" id="747525"/>
    <lineage>
        <taxon>Eukaryota</taxon>
        <taxon>Fungi</taxon>
        <taxon>Dikarya</taxon>
        <taxon>Basidiomycota</taxon>
        <taxon>Agaricomycotina</taxon>
        <taxon>Agaricomycetes</taxon>
        <taxon>Russulales</taxon>
        <taxon>Bondarzewiaceae</taxon>
        <taxon>Heterobasidion</taxon>
        <taxon>Heterobasidion annosum species complex</taxon>
    </lineage>
</organism>
<dbReference type="OrthoDB" id="1552at2759"/>
<dbReference type="STRING" id="747525.W4KGD8"/>
<dbReference type="eggNOG" id="ENOG502S831">
    <property type="taxonomic scope" value="Eukaryota"/>
</dbReference>
<evidence type="ECO:0000256" key="5">
    <source>
        <dbReference type="ARBA" id="ARBA00023054"/>
    </source>
</evidence>
<proteinExistence type="predicted"/>
<keyword evidence="5" id="KW-0175">Coiled coil</keyword>
<accession>W4KGD8</accession>
<keyword evidence="7" id="KW-0472">Membrane</keyword>
<dbReference type="InterPro" id="IPR024461">
    <property type="entry name" value="CCDC90-like"/>
</dbReference>
<dbReference type="PANTHER" id="PTHR14360">
    <property type="entry name" value="PROTEIN FMP32, MITOCHONDRIAL"/>
    <property type="match status" value="1"/>
</dbReference>
<evidence type="ECO:0000256" key="1">
    <source>
        <dbReference type="ARBA" id="ARBA00004173"/>
    </source>
</evidence>
<evidence type="ECO:0000256" key="7">
    <source>
        <dbReference type="ARBA" id="ARBA00023136"/>
    </source>
</evidence>
<dbReference type="Proteomes" id="UP000030671">
    <property type="component" value="Unassembled WGS sequence"/>
</dbReference>
<dbReference type="EMBL" id="KI925456">
    <property type="protein sequence ID" value="ETW84365.1"/>
    <property type="molecule type" value="Genomic_DNA"/>
</dbReference>
<protein>
    <recommendedName>
        <fullName evidence="11">Mitochondrial protein</fullName>
    </recommendedName>
</protein>
<dbReference type="RefSeq" id="XP_009544043.1">
    <property type="nucleotide sequence ID" value="XM_009545748.1"/>
</dbReference>
<feature type="compositionally biased region" description="Basic and acidic residues" evidence="8">
    <location>
        <begin position="295"/>
        <end position="304"/>
    </location>
</feature>
<dbReference type="PANTHER" id="PTHR14360:SF12">
    <property type="entry name" value="MOZ PROTEIN REPRESENTS A CHROMATIN-ASSOCIATED ACETYLTRANSFERASE"/>
    <property type="match status" value="1"/>
</dbReference>
<keyword evidence="10" id="KW-1185">Reference proteome</keyword>
<evidence type="ECO:0000313" key="10">
    <source>
        <dbReference type="Proteomes" id="UP000030671"/>
    </source>
</evidence>
<evidence type="ECO:0000313" key="9">
    <source>
        <dbReference type="EMBL" id="ETW84365.1"/>
    </source>
</evidence>
<keyword evidence="6" id="KW-0496">Mitochondrion</keyword>
<dbReference type="GeneID" id="20676890"/>
<evidence type="ECO:0000256" key="2">
    <source>
        <dbReference type="ARBA" id="ARBA00004370"/>
    </source>
</evidence>
<dbReference type="GO" id="GO:0016020">
    <property type="term" value="C:membrane"/>
    <property type="evidence" value="ECO:0007669"/>
    <property type="project" value="UniProtKB-SubCell"/>
</dbReference>
<gene>
    <name evidence="9" type="ORF">HETIRDRAFT_458152</name>
</gene>
<dbReference type="GO" id="GO:0005739">
    <property type="term" value="C:mitochondrion"/>
    <property type="evidence" value="ECO:0007669"/>
    <property type="project" value="UniProtKB-SubCell"/>
</dbReference>
<dbReference type="KEGG" id="hir:HETIRDRAFT_458152"/>
<evidence type="ECO:0000256" key="4">
    <source>
        <dbReference type="ARBA" id="ARBA00022989"/>
    </source>
</evidence>
<dbReference type="AlphaFoldDB" id="W4KGD8"/>